<feature type="domain" description="N-acetyltransferase" evidence="2">
    <location>
        <begin position="30"/>
        <end position="177"/>
    </location>
</feature>
<proteinExistence type="predicted"/>
<evidence type="ECO:0000313" key="4">
    <source>
        <dbReference type="Proteomes" id="UP000255297"/>
    </source>
</evidence>
<sequence length="306" mass="35364">MIKNFERSVISASLESYVLDYPNKDDLAELFYHISHEAAMAEIYFQDDKSDVLEEQTISLINGRGKMLQKDYKRCDVMLVLRDNKKVIGFIEIRLHQNSETLSQLYSLFVSESYRRKGLSNLLMVHGLNFLVNSRQTHMTVSPTAASLTVYNKFGFYPPEFEKDKKSLEFWFAKSEEQRLEQLQDEFSEYLMMDLGNKWCCNAFEGHCKKVSENFPLFEISDGLKRDLSTNVFDWRKKIILPNLSQSDLGVLNKADVSRKRKATVDPSVTHPEYLKNEGECPSETVVENPVTQESEETANKPSSFD</sequence>
<dbReference type="PROSITE" id="PS51186">
    <property type="entry name" value="GNAT"/>
    <property type="match status" value="1"/>
</dbReference>
<dbReference type="Proteomes" id="UP000255297">
    <property type="component" value="Unassembled WGS sequence"/>
</dbReference>
<feature type="region of interest" description="Disordered" evidence="1">
    <location>
        <begin position="262"/>
        <end position="306"/>
    </location>
</feature>
<keyword evidence="4" id="KW-1185">Reference proteome</keyword>
<gene>
    <name evidence="3" type="ORF">NCTC11532_00747</name>
</gene>
<name>A0A378LRW9_9GAMM</name>
<dbReference type="EMBL" id="UGPB01000001">
    <property type="protein sequence ID" value="STY28572.1"/>
    <property type="molecule type" value="Genomic_DNA"/>
</dbReference>
<evidence type="ECO:0000256" key="1">
    <source>
        <dbReference type="SAM" id="MobiDB-lite"/>
    </source>
</evidence>
<evidence type="ECO:0000313" key="3">
    <source>
        <dbReference type="EMBL" id="STY28572.1"/>
    </source>
</evidence>
<dbReference type="AlphaFoldDB" id="A0A378LRW9"/>
<dbReference type="RefSeq" id="WP_051635488.1">
    <property type="nucleotide sequence ID" value="NZ_CAAAIS010000011.1"/>
</dbReference>
<evidence type="ECO:0000259" key="2">
    <source>
        <dbReference type="PROSITE" id="PS51186"/>
    </source>
</evidence>
<dbReference type="InterPro" id="IPR000182">
    <property type="entry name" value="GNAT_dom"/>
</dbReference>
<organism evidence="3 4">
    <name type="scientific">Legionella wadsworthii</name>
    <dbReference type="NCBI Taxonomy" id="28088"/>
    <lineage>
        <taxon>Bacteria</taxon>
        <taxon>Pseudomonadati</taxon>
        <taxon>Pseudomonadota</taxon>
        <taxon>Gammaproteobacteria</taxon>
        <taxon>Legionellales</taxon>
        <taxon>Legionellaceae</taxon>
        <taxon>Legionella</taxon>
    </lineage>
</organism>
<dbReference type="SUPFAM" id="SSF55729">
    <property type="entry name" value="Acyl-CoA N-acyltransferases (Nat)"/>
    <property type="match status" value="1"/>
</dbReference>
<reference evidence="3 4" key="1">
    <citation type="submission" date="2018-06" db="EMBL/GenBank/DDBJ databases">
        <authorList>
            <consortium name="Pathogen Informatics"/>
            <person name="Doyle S."/>
        </authorList>
    </citation>
    <scope>NUCLEOTIDE SEQUENCE [LARGE SCALE GENOMIC DNA]</scope>
    <source>
        <strain evidence="3 4">NCTC11532</strain>
    </source>
</reference>
<dbReference type="Gene3D" id="3.40.630.30">
    <property type="match status" value="1"/>
</dbReference>
<dbReference type="OrthoDB" id="5652962at2"/>
<accession>A0A378LRW9</accession>
<dbReference type="InterPro" id="IPR016181">
    <property type="entry name" value="Acyl_CoA_acyltransferase"/>
</dbReference>
<protein>
    <submittedName>
        <fullName evidence="3">Mycothiol synthase</fullName>
    </submittedName>
</protein>
<dbReference type="GO" id="GO:0016747">
    <property type="term" value="F:acyltransferase activity, transferring groups other than amino-acyl groups"/>
    <property type="evidence" value="ECO:0007669"/>
    <property type="project" value="InterPro"/>
</dbReference>
<dbReference type="Pfam" id="PF13673">
    <property type="entry name" value="Acetyltransf_10"/>
    <property type="match status" value="1"/>
</dbReference>
<dbReference type="CDD" id="cd04301">
    <property type="entry name" value="NAT_SF"/>
    <property type="match status" value="1"/>
</dbReference>